<evidence type="ECO:0000313" key="2">
    <source>
        <dbReference type="Proteomes" id="UP000185628"/>
    </source>
</evidence>
<comment type="caution">
    <text evidence="1">The sequence shown here is derived from an EMBL/GenBank/DDBJ whole genome shotgun (WGS) entry which is preliminary data.</text>
</comment>
<accession>A0A1Q5Q1C5</accession>
<sequence>MAGAAALALTLAACGGANDLGGGSGGGGGGDDKGGDCSEFEAYGKHEGKKVSITSSIREKEADQS</sequence>
<gene>
    <name evidence="1" type="ORF">BSZ39_08495</name>
</gene>
<reference evidence="2" key="1">
    <citation type="submission" date="2016-12" db="EMBL/GenBank/DDBJ databases">
        <authorList>
            <person name="Meng X."/>
        </authorList>
    </citation>
    <scope>NUCLEOTIDE SEQUENCE [LARGE SCALE GENOMIC DNA]</scope>
    <source>
        <strain evidence="2">DSM 19116</strain>
    </source>
</reference>
<proteinExistence type="predicted"/>
<evidence type="ECO:0000313" key="1">
    <source>
        <dbReference type="EMBL" id="OKL53617.1"/>
    </source>
</evidence>
<keyword evidence="2" id="KW-1185">Reference proteome</keyword>
<dbReference type="Proteomes" id="UP000185628">
    <property type="component" value="Unassembled WGS sequence"/>
</dbReference>
<dbReference type="AlphaFoldDB" id="A0A1Q5Q1C5"/>
<protein>
    <submittedName>
        <fullName evidence="1">Uncharacterized protein</fullName>
    </submittedName>
</protein>
<organism evidence="1 2">
    <name type="scientific">Bowdeniella nasicola</name>
    <dbReference type="NCBI Taxonomy" id="208480"/>
    <lineage>
        <taxon>Bacteria</taxon>
        <taxon>Bacillati</taxon>
        <taxon>Actinomycetota</taxon>
        <taxon>Actinomycetes</taxon>
        <taxon>Actinomycetales</taxon>
        <taxon>Actinomycetaceae</taxon>
        <taxon>Bowdeniella</taxon>
    </lineage>
</organism>
<dbReference type="EMBL" id="MQVR01000049">
    <property type="protein sequence ID" value="OKL53617.1"/>
    <property type="molecule type" value="Genomic_DNA"/>
</dbReference>
<name>A0A1Q5Q1C5_9ACTO</name>